<keyword evidence="2" id="KW-1185">Reference proteome</keyword>
<gene>
    <name evidence="1" type="ORF">OIU79_007728</name>
</gene>
<dbReference type="AlphaFoldDB" id="A0A9Q0YV95"/>
<evidence type="ECO:0000313" key="1">
    <source>
        <dbReference type="EMBL" id="KAJ6711329.1"/>
    </source>
</evidence>
<accession>A0A9Q0YV95</accession>
<organism evidence="1 2">
    <name type="scientific">Salix purpurea</name>
    <name type="common">Purple osier willow</name>
    <dbReference type="NCBI Taxonomy" id="77065"/>
    <lineage>
        <taxon>Eukaryota</taxon>
        <taxon>Viridiplantae</taxon>
        <taxon>Streptophyta</taxon>
        <taxon>Embryophyta</taxon>
        <taxon>Tracheophyta</taxon>
        <taxon>Spermatophyta</taxon>
        <taxon>Magnoliopsida</taxon>
        <taxon>eudicotyledons</taxon>
        <taxon>Gunneridae</taxon>
        <taxon>Pentapetalae</taxon>
        <taxon>rosids</taxon>
        <taxon>fabids</taxon>
        <taxon>Malpighiales</taxon>
        <taxon>Salicaceae</taxon>
        <taxon>Saliceae</taxon>
        <taxon>Salix</taxon>
    </lineage>
</organism>
<reference evidence="1" key="2">
    <citation type="journal article" date="2023" name="Int. J. Mol. Sci.">
        <title>De Novo Assembly and Annotation of 11 Diverse Shrub Willow (Salix) Genomes Reveals Novel Gene Organization in Sex-Linked Regions.</title>
        <authorList>
            <person name="Hyden B."/>
            <person name="Feng K."/>
            <person name="Yates T.B."/>
            <person name="Jawdy S."/>
            <person name="Cereghino C."/>
            <person name="Smart L.B."/>
            <person name="Muchero W."/>
        </authorList>
    </citation>
    <scope>NUCLEOTIDE SEQUENCE</scope>
    <source>
        <tissue evidence="1">Shoot tip</tissue>
    </source>
</reference>
<protein>
    <submittedName>
        <fullName evidence="1">Uncharacterized protein</fullName>
    </submittedName>
</protein>
<evidence type="ECO:0000313" key="2">
    <source>
        <dbReference type="Proteomes" id="UP001151532"/>
    </source>
</evidence>
<reference evidence="1" key="1">
    <citation type="submission" date="2022-11" db="EMBL/GenBank/DDBJ databases">
        <authorList>
            <person name="Hyden B.L."/>
            <person name="Feng K."/>
            <person name="Yates T."/>
            <person name="Jawdy S."/>
            <person name="Smart L.B."/>
            <person name="Muchero W."/>
        </authorList>
    </citation>
    <scope>NUCLEOTIDE SEQUENCE</scope>
    <source>
        <tissue evidence="1">Shoot tip</tissue>
    </source>
</reference>
<comment type="caution">
    <text evidence="1">The sequence shown here is derived from an EMBL/GenBank/DDBJ whole genome shotgun (WGS) entry which is preliminary data.</text>
</comment>
<name>A0A9Q0YV95_SALPP</name>
<proteinExistence type="predicted"/>
<dbReference type="Proteomes" id="UP001151532">
    <property type="component" value="Chromosome 1"/>
</dbReference>
<dbReference type="EMBL" id="JAPFFK010000015">
    <property type="protein sequence ID" value="KAJ6711329.1"/>
    <property type="molecule type" value="Genomic_DNA"/>
</dbReference>
<sequence length="52" mass="6365">MDFIEQILQEFPTINKLQTIHIQQGHEIPHSYIRFQIVHAKWIRNGFKFPEF</sequence>